<comment type="caution">
    <text evidence="2">The sequence shown here is derived from an EMBL/GenBank/DDBJ whole genome shotgun (WGS) entry which is preliminary data.</text>
</comment>
<reference evidence="2" key="1">
    <citation type="submission" date="2023-02" db="EMBL/GenBank/DDBJ databases">
        <title>Identification and recombinant expression of a fungal hydrolase from Papiliotrema laurentii that hydrolyzes apple cutin and clears colloidal polyester polyurethane.</title>
        <authorList>
            <consortium name="DOE Joint Genome Institute"/>
            <person name="Roman V.A."/>
            <person name="Bojanowski C."/>
            <person name="Crable B.R."/>
            <person name="Wagner D.N."/>
            <person name="Hung C.S."/>
            <person name="Nadeau L.J."/>
            <person name="Schratz L."/>
            <person name="Haridas S."/>
            <person name="Pangilinan J."/>
            <person name="Lipzen A."/>
            <person name="Na H."/>
            <person name="Yan M."/>
            <person name="Ng V."/>
            <person name="Grigoriev I.V."/>
            <person name="Spatafora J.W."/>
            <person name="Barlow D."/>
            <person name="Biffinger J."/>
            <person name="Kelley-Loughnane N."/>
            <person name="Varaljay V.A."/>
            <person name="Crookes-Goodson W.J."/>
        </authorList>
    </citation>
    <scope>NUCLEOTIDE SEQUENCE</scope>
    <source>
        <strain evidence="2">5307AH</strain>
    </source>
</reference>
<feature type="compositionally biased region" description="Pro residues" evidence="1">
    <location>
        <begin position="113"/>
        <end position="126"/>
    </location>
</feature>
<accession>A0AAD9FQK6</accession>
<protein>
    <submittedName>
        <fullName evidence="2">Uncharacterized protein</fullName>
    </submittedName>
</protein>
<feature type="compositionally biased region" description="Polar residues" evidence="1">
    <location>
        <begin position="1"/>
        <end position="16"/>
    </location>
</feature>
<dbReference type="EMBL" id="JAODAN010000006">
    <property type="protein sequence ID" value="KAK1923532.1"/>
    <property type="molecule type" value="Genomic_DNA"/>
</dbReference>
<feature type="compositionally biased region" description="Low complexity" evidence="1">
    <location>
        <begin position="20"/>
        <end position="38"/>
    </location>
</feature>
<proteinExistence type="predicted"/>
<keyword evidence="3" id="KW-1185">Reference proteome</keyword>
<evidence type="ECO:0000313" key="2">
    <source>
        <dbReference type="EMBL" id="KAK1923532.1"/>
    </source>
</evidence>
<feature type="compositionally biased region" description="Basic and acidic residues" evidence="1">
    <location>
        <begin position="57"/>
        <end position="75"/>
    </location>
</feature>
<evidence type="ECO:0000313" key="3">
    <source>
        <dbReference type="Proteomes" id="UP001182556"/>
    </source>
</evidence>
<name>A0AAD9FQK6_PAPLA</name>
<gene>
    <name evidence="2" type="ORF">DB88DRAFT_491543</name>
</gene>
<feature type="region of interest" description="Disordered" evidence="1">
    <location>
        <begin position="1"/>
        <end position="168"/>
    </location>
</feature>
<dbReference type="AlphaFoldDB" id="A0AAD9FQK6"/>
<feature type="compositionally biased region" description="Acidic residues" evidence="1">
    <location>
        <begin position="136"/>
        <end position="145"/>
    </location>
</feature>
<dbReference type="Proteomes" id="UP001182556">
    <property type="component" value="Unassembled WGS sequence"/>
</dbReference>
<organism evidence="2 3">
    <name type="scientific">Papiliotrema laurentii</name>
    <name type="common">Cryptococcus laurentii</name>
    <dbReference type="NCBI Taxonomy" id="5418"/>
    <lineage>
        <taxon>Eukaryota</taxon>
        <taxon>Fungi</taxon>
        <taxon>Dikarya</taxon>
        <taxon>Basidiomycota</taxon>
        <taxon>Agaricomycotina</taxon>
        <taxon>Tremellomycetes</taxon>
        <taxon>Tremellales</taxon>
        <taxon>Rhynchogastremaceae</taxon>
        <taxon>Papiliotrema</taxon>
    </lineage>
</organism>
<sequence>MSSSTLRSRTAGSTVRPQHASHASHASEASISSTASSSTLAGRGGSDHVSGTTAVEGGREEASEQKGDTDRREAWTLHAPLPAVKGTFGGINSPGRRHLHSPSLNTFRADSPVPYPPSMPATPTNPPRSGRSDPSEGGEDDDGQQDQEGSPAPAPNRTVFNPNAPVFRADPTVKSCFDSLMLDKAAELKALFNA</sequence>
<evidence type="ECO:0000256" key="1">
    <source>
        <dbReference type="SAM" id="MobiDB-lite"/>
    </source>
</evidence>